<dbReference type="InParanoid" id="B4NCA5"/>
<evidence type="ECO:0000313" key="2">
    <source>
        <dbReference type="EMBL" id="EDW82464.2"/>
    </source>
</evidence>
<feature type="region of interest" description="Disordered" evidence="1">
    <location>
        <begin position="25"/>
        <end position="82"/>
    </location>
</feature>
<feature type="region of interest" description="Disordered" evidence="1">
    <location>
        <begin position="415"/>
        <end position="440"/>
    </location>
</feature>
<dbReference type="eggNOG" id="ENOG502RT9Y">
    <property type="taxonomic scope" value="Eukaryota"/>
</dbReference>
<feature type="compositionally biased region" description="Low complexity" evidence="1">
    <location>
        <begin position="419"/>
        <end position="440"/>
    </location>
</feature>
<evidence type="ECO:0000256" key="1">
    <source>
        <dbReference type="SAM" id="MobiDB-lite"/>
    </source>
</evidence>
<feature type="region of interest" description="Disordered" evidence="1">
    <location>
        <begin position="860"/>
        <end position="899"/>
    </location>
</feature>
<name>B4NCA5_DROWI</name>
<feature type="region of interest" description="Disordered" evidence="1">
    <location>
        <begin position="258"/>
        <end position="300"/>
    </location>
</feature>
<feature type="compositionally biased region" description="Polar residues" evidence="1">
    <location>
        <begin position="797"/>
        <end position="815"/>
    </location>
</feature>
<dbReference type="AlphaFoldDB" id="B4NCA5"/>
<dbReference type="EMBL" id="CH964239">
    <property type="protein sequence ID" value="EDW82464.2"/>
    <property type="molecule type" value="Genomic_DNA"/>
</dbReference>
<feature type="compositionally biased region" description="Low complexity" evidence="1">
    <location>
        <begin position="25"/>
        <end position="45"/>
    </location>
</feature>
<feature type="region of interest" description="Disordered" evidence="1">
    <location>
        <begin position="738"/>
        <end position="768"/>
    </location>
</feature>
<organism evidence="2 3">
    <name type="scientific">Drosophila willistoni</name>
    <name type="common">Fruit fly</name>
    <dbReference type="NCBI Taxonomy" id="7260"/>
    <lineage>
        <taxon>Eukaryota</taxon>
        <taxon>Metazoa</taxon>
        <taxon>Ecdysozoa</taxon>
        <taxon>Arthropoda</taxon>
        <taxon>Hexapoda</taxon>
        <taxon>Insecta</taxon>
        <taxon>Pterygota</taxon>
        <taxon>Neoptera</taxon>
        <taxon>Endopterygota</taxon>
        <taxon>Diptera</taxon>
        <taxon>Brachycera</taxon>
        <taxon>Muscomorpha</taxon>
        <taxon>Ephydroidea</taxon>
        <taxon>Drosophilidae</taxon>
        <taxon>Drosophila</taxon>
        <taxon>Sophophora</taxon>
    </lineage>
</organism>
<feature type="compositionally biased region" description="Low complexity" evidence="1">
    <location>
        <begin position="273"/>
        <end position="295"/>
    </location>
</feature>
<reference evidence="2 3" key="1">
    <citation type="journal article" date="2007" name="Nature">
        <title>Evolution of genes and genomes on the Drosophila phylogeny.</title>
        <authorList>
            <consortium name="Drosophila 12 Genomes Consortium"/>
            <person name="Clark A.G."/>
            <person name="Eisen M.B."/>
            <person name="Smith D.R."/>
            <person name="Bergman C.M."/>
            <person name="Oliver B."/>
            <person name="Markow T.A."/>
            <person name="Kaufman T.C."/>
            <person name="Kellis M."/>
            <person name="Gelbart W."/>
            <person name="Iyer V.N."/>
            <person name="Pollard D.A."/>
            <person name="Sackton T.B."/>
            <person name="Larracuente A.M."/>
            <person name="Singh N.D."/>
            <person name="Abad J.P."/>
            <person name="Abt D.N."/>
            <person name="Adryan B."/>
            <person name="Aguade M."/>
            <person name="Akashi H."/>
            <person name="Anderson W.W."/>
            <person name="Aquadro C.F."/>
            <person name="Ardell D.H."/>
            <person name="Arguello R."/>
            <person name="Artieri C.G."/>
            <person name="Barbash D.A."/>
            <person name="Barker D."/>
            <person name="Barsanti P."/>
            <person name="Batterham P."/>
            <person name="Batzoglou S."/>
            <person name="Begun D."/>
            <person name="Bhutkar A."/>
            <person name="Blanco E."/>
            <person name="Bosak S.A."/>
            <person name="Bradley R.K."/>
            <person name="Brand A.D."/>
            <person name="Brent M.R."/>
            <person name="Brooks A.N."/>
            <person name="Brown R.H."/>
            <person name="Butlin R.K."/>
            <person name="Caggese C."/>
            <person name="Calvi B.R."/>
            <person name="Bernardo de Carvalho A."/>
            <person name="Caspi A."/>
            <person name="Castrezana S."/>
            <person name="Celniker S.E."/>
            <person name="Chang J.L."/>
            <person name="Chapple C."/>
            <person name="Chatterji S."/>
            <person name="Chinwalla A."/>
            <person name="Civetta A."/>
            <person name="Clifton S.W."/>
            <person name="Comeron J.M."/>
            <person name="Costello J.C."/>
            <person name="Coyne J.A."/>
            <person name="Daub J."/>
            <person name="David R.G."/>
            <person name="Delcher A.L."/>
            <person name="Delehaunty K."/>
            <person name="Do C.B."/>
            <person name="Ebling H."/>
            <person name="Edwards K."/>
            <person name="Eickbush T."/>
            <person name="Evans J.D."/>
            <person name="Filipski A."/>
            <person name="Findeiss S."/>
            <person name="Freyhult E."/>
            <person name="Fulton L."/>
            <person name="Fulton R."/>
            <person name="Garcia A.C."/>
            <person name="Gardiner A."/>
            <person name="Garfield D.A."/>
            <person name="Garvin B.E."/>
            <person name="Gibson G."/>
            <person name="Gilbert D."/>
            <person name="Gnerre S."/>
            <person name="Godfrey J."/>
            <person name="Good R."/>
            <person name="Gotea V."/>
            <person name="Gravely B."/>
            <person name="Greenberg A.J."/>
            <person name="Griffiths-Jones S."/>
            <person name="Gross S."/>
            <person name="Guigo R."/>
            <person name="Gustafson E.A."/>
            <person name="Haerty W."/>
            <person name="Hahn M.W."/>
            <person name="Halligan D.L."/>
            <person name="Halpern A.L."/>
            <person name="Halter G.M."/>
            <person name="Han M.V."/>
            <person name="Heger A."/>
            <person name="Hillier L."/>
            <person name="Hinrichs A.S."/>
            <person name="Holmes I."/>
            <person name="Hoskins R.A."/>
            <person name="Hubisz M.J."/>
            <person name="Hultmark D."/>
            <person name="Huntley M.A."/>
            <person name="Jaffe D.B."/>
            <person name="Jagadeeshan S."/>
            <person name="Jeck W.R."/>
            <person name="Johnson J."/>
            <person name="Jones C.D."/>
            <person name="Jordan W.C."/>
            <person name="Karpen G.H."/>
            <person name="Kataoka E."/>
            <person name="Keightley P.D."/>
            <person name="Kheradpour P."/>
            <person name="Kirkness E.F."/>
            <person name="Koerich L.B."/>
            <person name="Kristiansen K."/>
            <person name="Kudrna D."/>
            <person name="Kulathinal R.J."/>
            <person name="Kumar S."/>
            <person name="Kwok R."/>
            <person name="Lander E."/>
            <person name="Langley C.H."/>
            <person name="Lapoint R."/>
            <person name="Lazzaro B.P."/>
            <person name="Lee S.J."/>
            <person name="Levesque L."/>
            <person name="Li R."/>
            <person name="Lin C.F."/>
            <person name="Lin M.F."/>
            <person name="Lindblad-Toh K."/>
            <person name="Llopart A."/>
            <person name="Long M."/>
            <person name="Low L."/>
            <person name="Lozovsky E."/>
            <person name="Lu J."/>
            <person name="Luo M."/>
            <person name="Machado C.A."/>
            <person name="Makalowski W."/>
            <person name="Marzo M."/>
            <person name="Matsuda M."/>
            <person name="Matzkin L."/>
            <person name="McAllister B."/>
            <person name="McBride C.S."/>
            <person name="McKernan B."/>
            <person name="McKernan K."/>
            <person name="Mendez-Lago M."/>
            <person name="Minx P."/>
            <person name="Mollenhauer M.U."/>
            <person name="Montooth K."/>
            <person name="Mount S.M."/>
            <person name="Mu X."/>
            <person name="Myers E."/>
            <person name="Negre B."/>
            <person name="Newfeld S."/>
            <person name="Nielsen R."/>
            <person name="Noor M.A."/>
            <person name="O'Grady P."/>
            <person name="Pachter L."/>
            <person name="Papaceit M."/>
            <person name="Parisi M.J."/>
            <person name="Parisi M."/>
            <person name="Parts L."/>
            <person name="Pedersen J.S."/>
            <person name="Pesole G."/>
            <person name="Phillippy A.M."/>
            <person name="Ponting C.P."/>
            <person name="Pop M."/>
            <person name="Porcelli D."/>
            <person name="Powell J.R."/>
            <person name="Prohaska S."/>
            <person name="Pruitt K."/>
            <person name="Puig M."/>
            <person name="Quesneville H."/>
            <person name="Ram K.R."/>
            <person name="Rand D."/>
            <person name="Rasmussen M.D."/>
            <person name="Reed L.K."/>
            <person name="Reenan R."/>
            <person name="Reily A."/>
            <person name="Remington K.A."/>
            <person name="Rieger T.T."/>
            <person name="Ritchie M.G."/>
            <person name="Robin C."/>
            <person name="Rogers Y.H."/>
            <person name="Rohde C."/>
            <person name="Rozas J."/>
            <person name="Rubenfield M.J."/>
            <person name="Ruiz A."/>
            <person name="Russo S."/>
            <person name="Salzberg S.L."/>
            <person name="Sanchez-Gracia A."/>
            <person name="Saranga D.J."/>
            <person name="Sato H."/>
            <person name="Schaeffer S.W."/>
            <person name="Schatz M.C."/>
            <person name="Schlenke T."/>
            <person name="Schwartz R."/>
            <person name="Segarra C."/>
            <person name="Singh R.S."/>
            <person name="Sirot L."/>
            <person name="Sirota M."/>
            <person name="Sisneros N.B."/>
            <person name="Smith C.D."/>
            <person name="Smith T.F."/>
            <person name="Spieth J."/>
            <person name="Stage D.E."/>
            <person name="Stark A."/>
            <person name="Stephan W."/>
            <person name="Strausberg R.L."/>
            <person name="Strempel S."/>
            <person name="Sturgill D."/>
            <person name="Sutton G."/>
            <person name="Sutton G.G."/>
            <person name="Tao W."/>
            <person name="Teichmann S."/>
            <person name="Tobari Y.N."/>
            <person name="Tomimura Y."/>
            <person name="Tsolas J.M."/>
            <person name="Valente V.L."/>
            <person name="Venter E."/>
            <person name="Venter J.C."/>
            <person name="Vicario S."/>
            <person name="Vieira F.G."/>
            <person name="Vilella A.J."/>
            <person name="Villasante A."/>
            <person name="Walenz B."/>
            <person name="Wang J."/>
            <person name="Wasserman M."/>
            <person name="Watts T."/>
            <person name="Wilson D."/>
            <person name="Wilson R.K."/>
            <person name="Wing R.A."/>
            <person name="Wolfner M.F."/>
            <person name="Wong A."/>
            <person name="Wong G.K."/>
            <person name="Wu C.I."/>
            <person name="Wu G."/>
            <person name="Yamamoto D."/>
            <person name="Yang H.P."/>
            <person name="Yang S.P."/>
            <person name="Yorke J.A."/>
            <person name="Yoshida K."/>
            <person name="Zdobnov E."/>
            <person name="Zhang P."/>
            <person name="Zhang Y."/>
            <person name="Zimin A.V."/>
            <person name="Baldwin J."/>
            <person name="Abdouelleil A."/>
            <person name="Abdulkadir J."/>
            <person name="Abebe A."/>
            <person name="Abera B."/>
            <person name="Abreu J."/>
            <person name="Acer S.C."/>
            <person name="Aftuck L."/>
            <person name="Alexander A."/>
            <person name="An P."/>
            <person name="Anderson E."/>
            <person name="Anderson S."/>
            <person name="Arachi H."/>
            <person name="Azer M."/>
            <person name="Bachantsang P."/>
            <person name="Barry A."/>
            <person name="Bayul T."/>
            <person name="Berlin A."/>
            <person name="Bessette D."/>
            <person name="Bloom T."/>
            <person name="Blye J."/>
            <person name="Boguslavskiy L."/>
            <person name="Bonnet C."/>
            <person name="Boukhgalter B."/>
            <person name="Bourzgui I."/>
            <person name="Brown A."/>
            <person name="Cahill P."/>
            <person name="Channer S."/>
            <person name="Cheshatsang Y."/>
            <person name="Chuda L."/>
            <person name="Citroen M."/>
            <person name="Collymore A."/>
            <person name="Cooke P."/>
            <person name="Costello M."/>
            <person name="D'Aco K."/>
            <person name="Daza R."/>
            <person name="De Haan G."/>
            <person name="DeGray S."/>
            <person name="DeMaso C."/>
            <person name="Dhargay N."/>
            <person name="Dooley K."/>
            <person name="Dooley E."/>
            <person name="Doricent M."/>
            <person name="Dorje P."/>
            <person name="Dorjee K."/>
            <person name="Dupes A."/>
            <person name="Elong R."/>
            <person name="Falk J."/>
            <person name="Farina A."/>
            <person name="Faro S."/>
            <person name="Ferguson D."/>
            <person name="Fisher S."/>
            <person name="Foley C.D."/>
            <person name="Franke A."/>
            <person name="Friedrich D."/>
            <person name="Gadbois L."/>
            <person name="Gearin G."/>
            <person name="Gearin C.R."/>
            <person name="Giannoukos G."/>
            <person name="Goode T."/>
            <person name="Graham J."/>
            <person name="Grandbois E."/>
            <person name="Grewal S."/>
            <person name="Gyaltsen K."/>
            <person name="Hafez N."/>
            <person name="Hagos B."/>
            <person name="Hall J."/>
            <person name="Henson C."/>
            <person name="Hollinger A."/>
            <person name="Honan T."/>
            <person name="Huard M.D."/>
            <person name="Hughes L."/>
            <person name="Hurhula B."/>
            <person name="Husby M.E."/>
            <person name="Kamat A."/>
            <person name="Kanga B."/>
            <person name="Kashin S."/>
            <person name="Khazanovich D."/>
            <person name="Kisner P."/>
            <person name="Lance K."/>
            <person name="Lara M."/>
            <person name="Lee W."/>
            <person name="Lennon N."/>
            <person name="Letendre F."/>
            <person name="LeVine R."/>
            <person name="Lipovsky A."/>
            <person name="Liu X."/>
            <person name="Liu J."/>
            <person name="Liu S."/>
            <person name="Lokyitsang T."/>
            <person name="Lokyitsang Y."/>
            <person name="Lubonja R."/>
            <person name="Lui A."/>
            <person name="MacDonald P."/>
            <person name="Magnisalis V."/>
            <person name="Maru K."/>
            <person name="Matthews C."/>
            <person name="McCusker W."/>
            <person name="McDonough S."/>
            <person name="Mehta T."/>
            <person name="Meldrim J."/>
            <person name="Meneus L."/>
            <person name="Mihai O."/>
            <person name="Mihalev A."/>
            <person name="Mihova T."/>
            <person name="Mittelman R."/>
            <person name="Mlenga V."/>
            <person name="Montmayeur A."/>
            <person name="Mulrain L."/>
            <person name="Navidi A."/>
            <person name="Naylor J."/>
            <person name="Negash T."/>
            <person name="Nguyen T."/>
            <person name="Nguyen N."/>
            <person name="Nicol R."/>
            <person name="Norbu C."/>
            <person name="Norbu N."/>
            <person name="Novod N."/>
            <person name="O'Neill B."/>
            <person name="Osman S."/>
            <person name="Markiewicz E."/>
            <person name="Oyono O.L."/>
            <person name="Patti C."/>
            <person name="Phunkhang P."/>
            <person name="Pierre F."/>
            <person name="Priest M."/>
            <person name="Raghuraman S."/>
            <person name="Rege F."/>
            <person name="Reyes R."/>
            <person name="Rise C."/>
            <person name="Rogov P."/>
            <person name="Ross K."/>
            <person name="Ryan E."/>
            <person name="Settipalli S."/>
            <person name="Shea T."/>
            <person name="Sherpa N."/>
            <person name="Shi L."/>
            <person name="Shih D."/>
            <person name="Sparrow T."/>
            <person name="Spaulding J."/>
            <person name="Stalker J."/>
            <person name="Stange-Thomann N."/>
            <person name="Stavropoulos S."/>
            <person name="Stone C."/>
            <person name="Strader C."/>
            <person name="Tesfaye S."/>
            <person name="Thomson T."/>
            <person name="Thoulutsang Y."/>
            <person name="Thoulutsang D."/>
            <person name="Topham K."/>
            <person name="Topping I."/>
            <person name="Tsamla T."/>
            <person name="Vassiliev H."/>
            <person name="Vo A."/>
            <person name="Wangchuk T."/>
            <person name="Wangdi T."/>
            <person name="Weiand M."/>
            <person name="Wilkinson J."/>
            <person name="Wilson A."/>
            <person name="Yadav S."/>
            <person name="Young G."/>
            <person name="Yu Q."/>
            <person name="Zembek L."/>
            <person name="Zhong D."/>
            <person name="Zimmer A."/>
            <person name="Zwirko Z."/>
            <person name="Jaffe D.B."/>
            <person name="Alvarez P."/>
            <person name="Brockman W."/>
            <person name="Butler J."/>
            <person name="Chin C."/>
            <person name="Gnerre S."/>
            <person name="Grabherr M."/>
            <person name="Kleber M."/>
            <person name="Mauceli E."/>
            <person name="MacCallum I."/>
        </authorList>
    </citation>
    <scope>NUCLEOTIDE SEQUENCE [LARGE SCALE GENOMIC DNA]</scope>
    <source>
        <strain evidence="3">Tucson 14030-0811.24</strain>
    </source>
</reference>
<feature type="compositionally biased region" description="Pro residues" evidence="1">
    <location>
        <begin position="744"/>
        <end position="754"/>
    </location>
</feature>
<dbReference type="HOGENOM" id="CLU_276132_0_0_1"/>
<feature type="compositionally biased region" description="Basic and acidic residues" evidence="1">
    <location>
        <begin position="115"/>
        <end position="133"/>
    </location>
</feature>
<feature type="region of interest" description="Disordered" evidence="1">
    <location>
        <begin position="109"/>
        <end position="133"/>
    </location>
</feature>
<dbReference type="OrthoDB" id="6363232at2759"/>
<protein>
    <submittedName>
        <fullName evidence="2">Uncharacterized protein</fullName>
    </submittedName>
</protein>
<dbReference type="PANTHER" id="PTHR37853">
    <property type="entry name" value="GLYCOSYLTRANSFERASE FAMILY 92 PROTEIN"/>
    <property type="match status" value="1"/>
</dbReference>
<proteinExistence type="predicted"/>
<dbReference type="PANTHER" id="PTHR37853:SF1">
    <property type="entry name" value="EGF-LIKE DOMAIN-CONTAINING PROTEIN"/>
    <property type="match status" value="1"/>
</dbReference>
<keyword evidence="3" id="KW-1185">Reference proteome</keyword>
<evidence type="ECO:0000313" key="3">
    <source>
        <dbReference type="Proteomes" id="UP000007798"/>
    </source>
</evidence>
<feature type="compositionally biased region" description="Low complexity" evidence="1">
    <location>
        <begin position="69"/>
        <end position="79"/>
    </location>
</feature>
<dbReference type="Proteomes" id="UP000007798">
    <property type="component" value="Unassembled WGS sequence"/>
</dbReference>
<feature type="region of interest" description="Disordered" evidence="1">
    <location>
        <begin position="794"/>
        <end position="816"/>
    </location>
</feature>
<accession>B4NCA5</accession>
<sequence>MIQRLVAGHIHNAQGHSTYEVSAVSANSSSSASSSTSVSTATPSSITTKQPQQHARRKTSSSFRLGRPSSTSTTTTHSSLASHDYDDDEALLSEPDDFDNWDNGILRLSAGSGKETADSVPKKQQGKEDSKKTLADQVRDGKYGLIEKELFRRIPKRPGVLSYARNSEVPADNERNFGGLNEQDIWLAEDHLLVIKGGSLNEDSNDEEWPAIDDYDAPTRQIKLPDNPVKPPPFPVQLEPHGPLQLIPNNQLEIHHTSLGNGTIPAKKEGKHSAASGGAHASHSATRSGAATTSKGVGGGGTPTYIYPSPYAPWLLYPNETLAGDSKDERQRQETPAVLRPSTPLLGNWLLNGLNGNDTSLPAVNVSDFDEDDPSLYYPPAYSFVYKSNYSNPVPPGPLVPGIVLPPPPDHFSRLDAPTTSTSTTTTSTSTSTTTTTTTTTMRPKITTQQSPASVVRTSYKPKYNAISYLPPKSSTSPPRRILPKYVERVPVPVAVPIPIYPINYTPHPPTEAPIVFVPSSTTVQPPLSKSNPIYYEYFEAKRQPASIRSNVIDDFLATKPPKRHHFKAPPSAVNDVALDVVDVVKITPKPRTAQIQALHAEYNAALGQLLRSNLIAPPSNPGRFKPPDFDRQPFLPMVNYSVDEQDQNAFKAIVFQPTSQRQLRVSKHQQLQLDPGGSQVDTELTNSYLPERQLRMGKQQQLVYEPSPPTPHYLDVVDKQSGQRQAAVRLRPPAQPLQFWQQRPPPPPPPPQPQFKRIRQGNVRNPSSYPPYFIPGEPIYRLLPVAHAQHKHSWRTKTSSQPIQVQPQSHSQSYYPDRDDDVDNIGVGVNIGHSLAGDILVNYNTNNQFNPQAELVPHAQLGPPPLSYQAHGQGHGHGPLWSERERPVRQSRVQLPEQ</sequence>
<gene>
    <name evidence="2" type="primary">Dwil\GK25822</name>
    <name evidence="2" type="ORF">Dwil_GK25822</name>
</gene>